<dbReference type="Pfam" id="PF00358">
    <property type="entry name" value="PTS_EIIA_1"/>
    <property type="match status" value="1"/>
</dbReference>
<feature type="transmembrane region" description="Helical" evidence="17">
    <location>
        <begin position="100"/>
        <end position="131"/>
    </location>
</feature>
<keyword evidence="10 17" id="KW-0472">Membrane</keyword>
<evidence type="ECO:0000256" key="11">
    <source>
        <dbReference type="ARBA" id="ARBA00044053"/>
    </source>
</evidence>
<evidence type="ECO:0000256" key="5">
    <source>
        <dbReference type="ARBA" id="ARBA00022679"/>
    </source>
</evidence>
<evidence type="ECO:0000256" key="6">
    <source>
        <dbReference type="ARBA" id="ARBA00022683"/>
    </source>
</evidence>
<evidence type="ECO:0000256" key="13">
    <source>
        <dbReference type="ARBA" id="ARBA00048931"/>
    </source>
</evidence>
<comment type="caution">
    <text evidence="21">The sequence shown here is derived from an EMBL/GenBank/DDBJ whole genome shotgun (WGS) entry which is preliminary data.</text>
</comment>
<evidence type="ECO:0000259" key="18">
    <source>
        <dbReference type="PROSITE" id="PS51093"/>
    </source>
</evidence>
<evidence type="ECO:0000256" key="15">
    <source>
        <dbReference type="ARBA" id="ARBA00081008"/>
    </source>
</evidence>
<dbReference type="InterPro" id="IPR003352">
    <property type="entry name" value="PTS_EIIC"/>
</dbReference>
<evidence type="ECO:0000256" key="3">
    <source>
        <dbReference type="ARBA" id="ARBA00022475"/>
    </source>
</evidence>
<dbReference type="PANTHER" id="PTHR30175">
    <property type="entry name" value="PHOSPHOTRANSFERASE SYSTEM TRANSPORT PROTEIN"/>
    <property type="match status" value="1"/>
</dbReference>
<dbReference type="FunFam" id="3.30.1360.60:FF:000001">
    <property type="entry name" value="PTS system glucose-specific IIBC component PtsG"/>
    <property type="match status" value="1"/>
</dbReference>
<evidence type="ECO:0000256" key="8">
    <source>
        <dbReference type="ARBA" id="ARBA00022777"/>
    </source>
</evidence>
<dbReference type="PROSITE" id="PS00371">
    <property type="entry name" value="PTS_EIIA_TYPE_1_HIS"/>
    <property type="match status" value="1"/>
</dbReference>
<feature type="transmembrane region" description="Helical" evidence="17">
    <location>
        <begin position="250"/>
        <end position="271"/>
    </location>
</feature>
<dbReference type="InterPro" id="IPR018113">
    <property type="entry name" value="PTrfase_EIIB_Cys"/>
</dbReference>
<dbReference type="NCBIfam" id="TIGR00830">
    <property type="entry name" value="PTBA"/>
    <property type="match status" value="1"/>
</dbReference>
<feature type="active site" description="Phosphocysteine intermediate; for EIIB activity" evidence="16">
    <location>
        <position position="26"/>
    </location>
</feature>
<keyword evidence="6" id="KW-0598">Phosphotransferase system</keyword>
<evidence type="ECO:0000256" key="12">
    <source>
        <dbReference type="ARBA" id="ARBA00045139"/>
    </source>
</evidence>
<feature type="transmembrane region" description="Helical" evidence="17">
    <location>
        <begin position="211"/>
        <end position="230"/>
    </location>
</feature>
<feature type="domain" description="PTS EIIB type-1" evidence="19">
    <location>
        <begin position="4"/>
        <end position="86"/>
    </location>
</feature>
<dbReference type="CDD" id="cd00212">
    <property type="entry name" value="PTS_IIB_glc"/>
    <property type="match status" value="1"/>
</dbReference>
<keyword evidence="8" id="KW-0418">Kinase</keyword>
<gene>
    <name evidence="21" type="ORF">HMPREF9498_03062</name>
</gene>
<evidence type="ECO:0000256" key="17">
    <source>
        <dbReference type="SAM" id="Phobius"/>
    </source>
</evidence>
<evidence type="ECO:0000256" key="16">
    <source>
        <dbReference type="PROSITE-ProRule" id="PRU00421"/>
    </source>
</evidence>
<dbReference type="InterPro" id="IPR011297">
    <property type="entry name" value="PTS_IIABC_b_glu"/>
</dbReference>
<evidence type="ECO:0000259" key="19">
    <source>
        <dbReference type="PROSITE" id="PS51098"/>
    </source>
</evidence>
<keyword evidence="7 17" id="KW-0812">Transmembrane</keyword>
<feature type="transmembrane region" description="Helical" evidence="17">
    <location>
        <begin position="325"/>
        <end position="346"/>
    </location>
</feature>
<evidence type="ECO:0000256" key="4">
    <source>
        <dbReference type="ARBA" id="ARBA00022597"/>
    </source>
</evidence>
<dbReference type="Pfam" id="PF00367">
    <property type="entry name" value="PTS_EIIB"/>
    <property type="match status" value="1"/>
</dbReference>
<dbReference type="GO" id="GO:0022878">
    <property type="term" value="F:protein-N(PI)-phosphohistidine-sucrose phosphotransferase system transporter activity"/>
    <property type="evidence" value="ECO:0007669"/>
    <property type="project" value="RHEA"/>
</dbReference>
<organism evidence="21 22">
    <name type="scientific">Enterococcus faecalis TX4248</name>
    <dbReference type="NCBI Taxonomy" id="749495"/>
    <lineage>
        <taxon>Bacteria</taxon>
        <taxon>Bacillati</taxon>
        <taxon>Bacillota</taxon>
        <taxon>Bacilli</taxon>
        <taxon>Lactobacillales</taxon>
        <taxon>Enterococcaceae</taxon>
        <taxon>Enterococcus</taxon>
    </lineage>
</organism>
<evidence type="ECO:0000256" key="1">
    <source>
        <dbReference type="ARBA" id="ARBA00004651"/>
    </source>
</evidence>
<dbReference type="GO" id="GO:0015771">
    <property type="term" value="P:trehalose transport"/>
    <property type="evidence" value="ECO:0007669"/>
    <property type="project" value="TreeGrafter"/>
</dbReference>
<evidence type="ECO:0000259" key="20">
    <source>
        <dbReference type="PROSITE" id="PS51103"/>
    </source>
</evidence>
<name>A0A125W1E9_ENTFL</name>
<protein>
    <recommendedName>
        <fullName evidence="14">PTS system sucrose-specific EIIBCA component</fullName>
        <ecNumber evidence="11">2.7.1.211</ecNumber>
    </recommendedName>
    <alternativeName>
        <fullName evidence="15">EIIBCA-Scr</fullName>
    </alternativeName>
</protein>
<dbReference type="PROSITE" id="PS51093">
    <property type="entry name" value="PTS_EIIA_TYPE_1"/>
    <property type="match status" value="1"/>
</dbReference>
<dbReference type="FunFam" id="2.70.70.10:FF:000001">
    <property type="entry name" value="PTS system glucose-specific IIA component"/>
    <property type="match status" value="1"/>
</dbReference>
<dbReference type="AlphaFoldDB" id="A0A125W1E9"/>
<dbReference type="EMBL" id="AEBR01000110">
    <property type="protein sequence ID" value="EFM81123.1"/>
    <property type="molecule type" value="Genomic_DNA"/>
</dbReference>
<dbReference type="InterPro" id="IPR011055">
    <property type="entry name" value="Dup_hybrid_motif"/>
</dbReference>
<dbReference type="PROSITE" id="PS51098">
    <property type="entry name" value="PTS_EIIB_TYPE_1"/>
    <property type="match status" value="1"/>
</dbReference>
<comment type="catalytic activity">
    <reaction evidence="13">
        <text>N(pros)-phospho-L-histidyl-[protein](out) + sucrose = sucrose 6(G)-phosphate(in) + L-histidyl-[protein]</text>
        <dbReference type="Rhea" id="RHEA:49236"/>
        <dbReference type="Rhea" id="RHEA-COMP:9745"/>
        <dbReference type="Rhea" id="RHEA-COMP:9746"/>
        <dbReference type="ChEBI" id="CHEBI:17992"/>
        <dbReference type="ChEBI" id="CHEBI:29979"/>
        <dbReference type="ChEBI" id="CHEBI:64837"/>
        <dbReference type="ChEBI" id="CHEBI:91002"/>
        <dbReference type="EC" id="2.7.1.211"/>
    </reaction>
</comment>
<dbReference type="EC" id="2.7.1.211" evidence="11"/>
<dbReference type="GO" id="GO:0009401">
    <property type="term" value="P:phosphoenolpyruvate-dependent sugar phosphotransferase system"/>
    <property type="evidence" value="ECO:0007669"/>
    <property type="project" value="UniProtKB-KW"/>
</dbReference>
<dbReference type="InterPro" id="IPR013013">
    <property type="entry name" value="PTS_EIIC_1"/>
</dbReference>
<dbReference type="HOGENOM" id="CLU_012312_2_1_9"/>
<dbReference type="Proteomes" id="UP000004846">
    <property type="component" value="Unassembled WGS sequence"/>
</dbReference>
<keyword evidence="9 17" id="KW-1133">Transmembrane helix</keyword>
<feature type="transmembrane region" description="Helical" evidence="17">
    <location>
        <begin position="384"/>
        <end position="406"/>
    </location>
</feature>
<evidence type="ECO:0000313" key="21">
    <source>
        <dbReference type="EMBL" id="EFM81123.1"/>
    </source>
</evidence>
<feature type="domain" description="PTS EIIC type-1" evidence="20">
    <location>
        <begin position="102"/>
        <end position="459"/>
    </location>
</feature>
<evidence type="ECO:0000256" key="14">
    <source>
        <dbReference type="ARBA" id="ARBA00074554"/>
    </source>
</evidence>
<dbReference type="RefSeq" id="WP_002365677.1">
    <property type="nucleotide sequence ID" value="NZ_GL454489.1"/>
</dbReference>
<accession>A0A125W1E9</accession>
<evidence type="ECO:0000256" key="9">
    <source>
        <dbReference type="ARBA" id="ARBA00022989"/>
    </source>
</evidence>
<evidence type="ECO:0000256" key="2">
    <source>
        <dbReference type="ARBA" id="ARBA00022448"/>
    </source>
</evidence>
<evidence type="ECO:0000313" key="22">
    <source>
        <dbReference type="Proteomes" id="UP000004846"/>
    </source>
</evidence>
<dbReference type="PROSITE" id="PS51103">
    <property type="entry name" value="PTS_EIIC_TYPE_1"/>
    <property type="match status" value="1"/>
</dbReference>
<feature type="transmembrane region" description="Helical" evidence="17">
    <location>
        <begin position="277"/>
        <end position="304"/>
    </location>
</feature>
<dbReference type="GO" id="GO:0090589">
    <property type="term" value="F:protein-phosphocysteine-trehalose phosphotransferase system transporter activity"/>
    <property type="evidence" value="ECO:0007669"/>
    <property type="project" value="TreeGrafter"/>
</dbReference>
<dbReference type="InterPro" id="IPR001996">
    <property type="entry name" value="PTS_IIB_1"/>
</dbReference>
<evidence type="ECO:0000256" key="10">
    <source>
        <dbReference type="ARBA" id="ARBA00023136"/>
    </source>
</evidence>
<dbReference type="GO" id="GO:0005886">
    <property type="term" value="C:plasma membrane"/>
    <property type="evidence" value="ECO:0007669"/>
    <property type="project" value="UniProtKB-SubCell"/>
</dbReference>
<dbReference type="PROSITE" id="PS01035">
    <property type="entry name" value="PTS_EIIB_TYPE_1_CYS"/>
    <property type="match status" value="1"/>
</dbReference>
<keyword evidence="5 21" id="KW-0808">Transferase</keyword>
<dbReference type="InterPro" id="IPR036878">
    <property type="entry name" value="Glu_permease_IIB"/>
</dbReference>
<dbReference type="Pfam" id="PF02378">
    <property type="entry name" value="PTS_EIIC"/>
    <property type="match status" value="1"/>
</dbReference>
<dbReference type="InterPro" id="IPR001127">
    <property type="entry name" value="PTS_EIIA_1_perm"/>
</dbReference>
<comment type="subcellular location">
    <subcellularLocation>
        <location evidence="1">Cell membrane</location>
        <topology evidence="1">Multi-pass membrane protein</topology>
    </subcellularLocation>
</comment>
<dbReference type="SUPFAM" id="SSF51261">
    <property type="entry name" value="Duplicated hybrid motif"/>
    <property type="match status" value="1"/>
</dbReference>
<dbReference type="InterPro" id="IPR050558">
    <property type="entry name" value="PTS_Sugar-Specific_Components"/>
</dbReference>
<keyword evidence="3" id="KW-1003">Cell membrane</keyword>
<keyword evidence="4" id="KW-0762">Sugar transport</keyword>
<proteinExistence type="predicted"/>
<comment type="function">
    <text evidence="12">The phosphoenolpyruvate-dependent sugar phosphotransferase system (sugar PTS), a major carbohydrate active transport system, catalyzes the phosphorylation of incoming sugar substrates concomitantly with their translocation across the cell membrane. This system is involved in sucrose transport.</text>
</comment>
<feature type="transmembrane region" description="Helical" evidence="17">
    <location>
        <begin position="177"/>
        <end position="196"/>
    </location>
</feature>
<feature type="transmembrane region" description="Helical" evidence="17">
    <location>
        <begin position="143"/>
        <end position="165"/>
    </location>
</feature>
<feature type="transmembrane region" description="Helical" evidence="17">
    <location>
        <begin position="352"/>
        <end position="372"/>
    </location>
</feature>
<dbReference type="Gene3D" id="3.30.1360.60">
    <property type="entry name" value="Glucose permease domain IIB"/>
    <property type="match status" value="1"/>
</dbReference>
<reference evidence="21 22" key="1">
    <citation type="submission" date="2010-07" db="EMBL/GenBank/DDBJ databases">
        <authorList>
            <person name="Sid Ahmed O."/>
        </authorList>
    </citation>
    <scope>NUCLEOTIDE SEQUENCE [LARGE SCALE GENOMIC DNA]</scope>
    <source>
        <strain evidence="21 22">TX4248</strain>
    </source>
</reference>
<dbReference type="PANTHER" id="PTHR30175:SF1">
    <property type="entry name" value="PTS SYSTEM ARBUTIN-, CELLOBIOSE-, AND SALICIN-SPECIFIC EIIBC COMPONENT-RELATED"/>
    <property type="match status" value="1"/>
</dbReference>
<feature type="domain" description="PTS EIIA type-1" evidence="18">
    <location>
        <begin position="492"/>
        <end position="596"/>
    </location>
</feature>
<evidence type="ECO:0000256" key="7">
    <source>
        <dbReference type="ARBA" id="ARBA00022692"/>
    </source>
</evidence>
<dbReference type="Gene3D" id="2.70.70.10">
    <property type="entry name" value="Glucose Permease (Domain IIA)"/>
    <property type="match status" value="1"/>
</dbReference>
<sequence>MDYQAIAKEILKDVGGKDNIVDVTHCYTRLRFVLKDTKQANKEALLQTEGVISVVESGGQYQVVLGNKVAHVYNALEPLLAQQLTTKTSTKEKNSLGNRILNTVAAIFTPVVPAIAASGMLKGILAIAVMVANNFYQVDLKPLNTYIILSAASDALFYFMPVILGYSAAKVFKTNEYIAMVIGATLCYPTIVSLMTEESAVTLFGLHVTKANYVSTVIPIILAIFILAYVQRFLEKVIPEVLKIIMVPTLSLLLMIPATLLLFGPIGIYLGDGVNWLYYYIMNLSPILLGGFIGGIWCVLVIFGAHRGLVPIGINDVARTGRQNLLAFAGAANFSQAGAAFGVFVRTKNKDLKAVAASATVTALFGITEPAIYGANLRLKKPMIYAVASGAAGGALMGWGGSYGTAFANQGLLTIPVYAEAGTKAFICYLLGCGIAFFGAFLLTIFLGFNDLPLDESRQEPGLKTEAGTVKEKQRIQAPVQGQLVSLDQINDEVFASQQMGKTLAIYPTEEQIVSPGNGQVTALYPTHHAIGLKLDNGAEILLHIGINTVELKGRGFETFVKVGERVRLGQKLLSFDKQIIQAAGYDPTVLVIVTNTAEMAVIETTKQTEITPQTNLFFMQVKEQN</sequence>
<keyword evidence="2" id="KW-0813">Transport</keyword>
<dbReference type="GO" id="GO:0016301">
    <property type="term" value="F:kinase activity"/>
    <property type="evidence" value="ECO:0007669"/>
    <property type="project" value="UniProtKB-KW"/>
</dbReference>
<dbReference type="SUPFAM" id="SSF55604">
    <property type="entry name" value="Glucose permease domain IIB"/>
    <property type="match status" value="1"/>
</dbReference>
<feature type="transmembrane region" description="Helical" evidence="17">
    <location>
        <begin position="426"/>
        <end position="449"/>
    </location>
</feature>
<dbReference type="NCBIfam" id="TIGR01995">
    <property type="entry name" value="PTS-II-ABC-beta"/>
    <property type="match status" value="1"/>
</dbReference>